<evidence type="ECO:0000313" key="2">
    <source>
        <dbReference type="Proteomes" id="UP001279734"/>
    </source>
</evidence>
<dbReference type="Proteomes" id="UP001279734">
    <property type="component" value="Unassembled WGS sequence"/>
</dbReference>
<keyword evidence="2" id="KW-1185">Reference proteome</keyword>
<evidence type="ECO:0000313" key="1">
    <source>
        <dbReference type="EMBL" id="GMH01786.1"/>
    </source>
</evidence>
<proteinExistence type="predicted"/>
<name>A0AAD3XE70_NEPGR</name>
<reference evidence="1" key="1">
    <citation type="submission" date="2023-05" db="EMBL/GenBank/DDBJ databases">
        <title>Nepenthes gracilis genome sequencing.</title>
        <authorList>
            <person name="Fukushima K."/>
        </authorList>
    </citation>
    <scope>NUCLEOTIDE SEQUENCE</scope>
    <source>
        <strain evidence="1">SING2019-196</strain>
    </source>
</reference>
<organism evidence="1 2">
    <name type="scientific">Nepenthes gracilis</name>
    <name type="common">Slender pitcher plant</name>
    <dbReference type="NCBI Taxonomy" id="150966"/>
    <lineage>
        <taxon>Eukaryota</taxon>
        <taxon>Viridiplantae</taxon>
        <taxon>Streptophyta</taxon>
        <taxon>Embryophyta</taxon>
        <taxon>Tracheophyta</taxon>
        <taxon>Spermatophyta</taxon>
        <taxon>Magnoliopsida</taxon>
        <taxon>eudicotyledons</taxon>
        <taxon>Gunneridae</taxon>
        <taxon>Pentapetalae</taxon>
        <taxon>Caryophyllales</taxon>
        <taxon>Nepenthaceae</taxon>
        <taxon>Nepenthes</taxon>
    </lineage>
</organism>
<comment type="caution">
    <text evidence="1">The sequence shown here is derived from an EMBL/GenBank/DDBJ whole genome shotgun (WGS) entry which is preliminary data.</text>
</comment>
<feature type="non-terminal residue" evidence="1">
    <location>
        <position position="1"/>
    </location>
</feature>
<gene>
    <name evidence="1" type="ORF">Nepgr_003625</name>
</gene>
<protein>
    <submittedName>
        <fullName evidence="1">Uncharacterized protein</fullName>
    </submittedName>
</protein>
<dbReference type="AlphaFoldDB" id="A0AAD3XE70"/>
<sequence>SAVDLDQVSIKMNYQLQHGLTGIVSFEIFNCSSQWRVHEHVLLIFVKPCFSTLAASATSIDFAGNVVCPFDFRW</sequence>
<dbReference type="EMBL" id="BSYO01000003">
    <property type="protein sequence ID" value="GMH01786.1"/>
    <property type="molecule type" value="Genomic_DNA"/>
</dbReference>
<accession>A0AAD3XE70</accession>